<name>A0A4U9U888_SERFO</name>
<accession>A0A4U9U888</accession>
<evidence type="ECO:0000313" key="1">
    <source>
        <dbReference type="EMBL" id="VTR25404.1"/>
    </source>
</evidence>
<dbReference type="AlphaFoldDB" id="A0A4U9U888"/>
<dbReference type="EMBL" id="CABEEZ010000039">
    <property type="protein sequence ID" value="VTR25404.1"/>
    <property type="molecule type" value="Genomic_DNA"/>
</dbReference>
<sequence length="90" mass="9414">MINAETMPPTNGGMVTMAVFISNISIQAANTAAIMPAIPASEITMVFHCRISSGTESSVPMLVISRYISITATAGVIPARLTISFGKNVQ</sequence>
<protein>
    <submittedName>
        <fullName evidence="1">Uncharacterized protein</fullName>
    </submittedName>
</protein>
<organism evidence="1">
    <name type="scientific">Serratia fonticola</name>
    <dbReference type="NCBI Taxonomy" id="47917"/>
    <lineage>
        <taxon>Bacteria</taxon>
        <taxon>Pseudomonadati</taxon>
        <taxon>Pseudomonadota</taxon>
        <taxon>Gammaproteobacteria</taxon>
        <taxon>Enterobacterales</taxon>
        <taxon>Yersiniaceae</taxon>
        <taxon>Serratia</taxon>
    </lineage>
</organism>
<proteinExistence type="predicted"/>
<gene>
    <name evidence="1" type="ORF">NCTC12965_02174</name>
</gene>
<reference evidence="1" key="1">
    <citation type="submission" date="2019-05" db="EMBL/GenBank/DDBJ databases">
        <authorList>
            <consortium name="Pathogen Informatics"/>
        </authorList>
    </citation>
    <scope>NUCLEOTIDE SEQUENCE [LARGE SCALE GENOMIC DNA]</scope>
    <source>
        <strain evidence="1">NCTC12965</strain>
    </source>
</reference>